<evidence type="ECO:0000313" key="2">
    <source>
        <dbReference type="Proteomes" id="UP000186309"/>
    </source>
</evidence>
<dbReference type="Proteomes" id="UP000186309">
    <property type="component" value="Chromosome"/>
</dbReference>
<keyword evidence="2" id="KW-1185">Reference proteome</keyword>
<reference evidence="2" key="1">
    <citation type="submission" date="2016-12" db="EMBL/GenBank/DDBJ databases">
        <title>Comparative genomics of four Isosphaeraceae planctomycetes: a common pool of plasmids and glycoside hydrolase genes.</title>
        <authorList>
            <person name="Ivanova A."/>
        </authorList>
    </citation>
    <scope>NUCLEOTIDE SEQUENCE [LARGE SCALE GENOMIC DNA]</scope>
    <source>
        <strain evidence="2">PX4</strain>
    </source>
</reference>
<dbReference type="RefSeq" id="WP_145951901.1">
    <property type="nucleotide sequence ID" value="NZ_CP019082.1"/>
</dbReference>
<dbReference type="EMBL" id="CP019082">
    <property type="protein sequence ID" value="APW58643.1"/>
    <property type="molecule type" value="Genomic_DNA"/>
</dbReference>
<dbReference type="OrthoDB" id="291214at2"/>
<dbReference type="KEGG" id="pbor:BSF38_00041"/>
<dbReference type="AlphaFoldDB" id="A0A1U7CID6"/>
<gene>
    <name evidence="1" type="ORF">BSF38_00041</name>
</gene>
<organism evidence="1 2">
    <name type="scientific">Paludisphaera borealis</name>
    <dbReference type="NCBI Taxonomy" id="1387353"/>
    <lineage>
        <taxon>Bacteria</taxon>
        <taxon>Pseudomonadati</taxon>
        <taxon>Planctomycetota</taxon>
        <taxon>Planctomycetia</taxon>
        <taxon>Isosphaerales</taxon>
        <taxon>Isosphaeraceae</taxon>
        <taxon>Paludisphaera</taxon>
    </lineage>
</organism>
<dbReference type="STRING" id="1387353.BSF38_00041"/>
<evidence type="ECO:0000313" key="1">
    <source>
        <dbReference type="EMBL" id="APW58643.1"/>
    </source>
</evidence>
<accession>A0A1U7CID6</accession>
<proteinExistence type="predicted"/>
<sequence length="69" mass="8225">MFVDSQPADPGIHETAVRMARRCRHIIQACLREEEWSDADREFYRVCREELEQWRASASRHTGREVPRP</sequence>
<name>A0A1U7CID6_9BACT</name>
<protein>
    <submittedName>
        <fullName evidence="1">Uncharacterized protein</fullName>
    </submittedName>
</protein>